<comment type="caution">
    <text evidence="2">The sequence shown here is derived from an EMBL/GenBank/DDBJ whole genome shotgun (WGS) entry which is preliminary data.</text>
</comment>
<accession>K0RV38</accession>
<feature type="region of interest" description="Disordered" evidence="1">
    <location>
        <begin position="224"/>
        <end position="252"/>
    </location>
</feature>
<dbReference type="Proteomes" id="UP000266841">
    <property type="component" value="Unassembled WGS sequence"/>
</dbReference>
<proteinExistence type="predicted"/>
<reference evidence="2 3" key="1">
    <citation type="journal article" date="2012" name="Genome Biol.">
        <title>Genome and low-iron response of an oceanic diatom adapted to chronic iron limitation.</title>
        <authorList>
            <person name="Lommer M."/>
            <person name="Specht M."/>
            <person name="Roy A.S."/>
            <person name="Kraemer L."/>
            <person name="Andreson R."/>
            <person name="Gutowska M.A."/>
            <person name="Wolf J."/>
            <person name="Bergner S.V."/>
            <person name="Schilhabel M.B."/>
            <person name="Klostermeier U.C."/>
            <person name="Beiko R.G."/>
            <person name="Rosenstiel P."/>
            <person name="Hippler M."/>
            <person name="Laroche J."/>
        </authorList>
    </citation>
    <scope>NUCLEOTIDE SEQUENCE [LARGE SCALE GENOMIC DNA]</scope>
    <source>
        <strain evidence="2 3">CCMP1005</strain>
    </source>
</reference>
<feature type="compositionally biased region" description="Basic and acidic residues" evidence="1">
    <location>
        <begin position="241"/>
        <end position="252"/>
    </location>
</feature>
<evidence type="ECO:0000256" key="1">
    <source>
        <dbReference type="SAM" id="MobiDB-lite"/>
    </source>
</evidence>
<evidence type="ECO:0000313" key="3">
    <source>
        <dbReference type="Proteomes" id="UP000266841"/>
    </source>
</evidence>
<dbReference type="OrthoDB" id="48175at2759"/>
<feature type="region of interest" description="Disordered" evidence="1">
    <location>
        <begin position="23"/>
        <end position="48"/>
    </location>
</feature>
<organism evidence="2 3">
    <name type="scientific">Thalassiosira oceanica</name>
    <name type="common">Marine diatom</name>
    <dbReference type="NCBI Taxonomy" id="159749"/>
    <lineage>
        <taxon>Eukaryota</taxon>
        <taxon>Sar</taxon>
        <taxon>Stramenopiles</taxon>
        <taxon>Ochrophyta</taxon>
        <taxon>Bacillariophyta</taxon>
        <taxon>Coscinodiscophyceae</taxon>
        <taxon>Thalassiosirophycidae</taxon>
        <taxon>Thalassiosirales</taxon>
        <taxon>Thalassiosiraceae</taxon>
        <taxon>Thalassiosira</taxon>
    </lineage>
</organism>
<gene>
    <name evidence="2" type="ORF">THAOC_23854</name>
</gene>
<dbReference type="OMA" id="RNNCSHQ"/>
<name>K0RV38_THAOC</name>
<dbReference type="eggNOG" id="ENOG502SUF8">
    <property type="taxonomic scope" value="Eukaryota"/>
</dbReference>
<protein>
    <submittedName>
        <fullName evidence="2">Uncharacterized protein</fullName>
    </submittedName>
</protein>
<evidence type="ECO:0000313" key="2">
    <source>
        <dbReference type="EMBL" id="EJK56299.1"/>
    </source>
</evidence>
<feature type="compositionally biased region" description="Basic and acidic residues" evidence="1">
    <location>
        <begin position="27"/>
        <end position="48"/>
    </location>
</feature>
<sequence length="276" mass="30483">MPNVELSPNTMATRAFDDAVAVLQSNAEREGPPSREDGGDSGDKIIDSDNKVDAIARIQQLWKTSANADADARSAAVTETLALISGEVDSLVQSGLGAFYDLDSASRQLAQTREIAEARGREAQRLHASEEQSRSSLSNLLRAVEGSKAGARESSRSAQIEARLRAEINSLRDDRDRVVQESVQFRRKLSLLEEENRLTKSKLSKTMSEKLSLERDSRAALSLARSLDSNNHSDLSYYKRKCSDMGDRDKAQQQEIADLRGQLAALQQAQKKRKSY</sequence>
<dbReference type="EMBL" id="AGNL01031916">
    <property type="protein sequence ID" value="EJK56299.1"/>
    <property type="molecule type" value="Genomic_DNA"/>
</dbReference>
<keyword evidence="3" id="KW-1185">Reference proteome</keyword>
<dbReference type="AlphaFoldDB" id="K0RV38"/>